<evidence type="ECO:0000256" key="5">
    <source>
        <dbReference type="ARBA" id="ARBA00023015"/>
    </source>
</evidence>
<comment type="cofactor">
    <cofactor evidence="8">
        <name>Zn(2+)</name>
        <dbReference type="ChEBI" id="CHEBI:29105"/>
    </cofactor>
    <text evidence="8">Binds 1 zinc ion per subunit.</text>
</comment>
<feature type="binding site" evidence="9">
    <location>
        <position position="136"/>
    </location>
    <ligand>
        <name>Fe cation</name>
        <dbReference type="ChEBI" id="CHEBI:24875"/>
    </ligand>
</feature>
<evidence type="ECO:0000256" key="4">
    <source>
        <dbReference type="ARBA" id="ARBA00022833"/>
    </source>
</evidence>
<dbReference type="GO" id="GO:0003700">
    <property type="term" value="F:DNA-binding transcription factor activity"/>
    <property type="evidence" value="ECO:0007669"/>
    <property type="project" value="InterPro"/>
</dbReference>
<dbReference type="PATRIC" id="fig|546269.5.peg.1470"/>
<dbReference type="InterPro" id="IPR002481">
    <property type="entry name" value="FUR"/>
</dbReference>
<dbReference type="PANTHER" id="PTHR33202:SF7">
    <property type="entry name" value="FERRIC UPTAKE REGULATION PROTEIN"/>
    <property type="match status" value="1"/>
</dbReference>
<feature type="binding site" evidence="8">
    <location>
        <position position="104"/>
    </location>
    <ligand>
        <name>Zn(2+)</name>
        <dbReference type="ChEBI" id="CHEBI:29105"/>
    </ligand>
</feature>
<keyword evidence="2" id="KW-0678">Repressor</keyword>
<dbReference type="eggNOG" id="COG0735">
    <property type="taxonomic scope" value="Bacteria"/>
</dbReference>
<evidence type="ECO:0000256" key="9">
    <source>
        <dbReference type="PIRSR" id="PIRSR602481-2"/>
    </source>
</evidence>
<feature type="binding site" evidence="9">
    <location>
        <position position="98"/>
    </location>
    <ligand>
        <name>Fe cation</name>
        <dbReference type="ChEBI" id="CHEBI:24875"/>
    </ligand>
</feature>
<dbReference type="InterPro" id="IPR036388">
    <property type="entry name" value="WH-like_DNA-bd_sf"/>
</dbReference>
<dbReference type="PANTHER" id="PTHR33202">
    <property type="entry name" value="ZINC UPTAKE REGULATION PROTEIN"/>
    <property type="match status" value="1"/>
</dbReference>
<dbReference type="SUPFAM" id="SSF46785">
    <property type="entry name" value="Winged helix' DNA-binding domain"/>
    <property type="match status" value="1"/>
</dbReference>
<evidence type="ECO:0000256" key="8">
    <source>
        <dbReference type="PIRSR" id="PIRSR602481-1"/>
    </source>
</evidence>
<organism evidence="10 11">
    <name type="scientific">Filifactor alocis (strain ATCC 35896 / CCUG 47790 / D40 B5)</name>
    <name type="common">Fusobacterium alocis</name>
    <dbReference type="NCBI Taxonomy" id="546269"/>
    <lineage>
        <taxon>Bacteria</taxon>
        <taxon>Bacillati</taxon>
        <taxon>Bacillota</taxon>
        <taxon>Clostridia</taxon>
        <taxon>Peptostreptococcales</taxon>
        <taxon>Filifactoraceae</taxon>
        <taxon>Filifactor</taxon>
    </lineage>
</organism>
<dbReference type="InterPro" id="IPR036390">
    <property type="entry name" value="WH_DNA-bd_sf"/>
</dbReference>
<name>D6GQI9_FILAD</name>
<dbReference type="Gene3D" id="3.30.1490.190">
    <property type="match status" value="1"/>
</dbReference>
<evidence type="ECO:0000256" key="2">
    <source>
        <dbReference type="ARBA" id="ARBA00022491"/>
    </source>
</evidence>
<dbReference type="GO" id="GO:0000976">
    <property type="term" value="F:transcription cis-regulatory region binding"/>
    <property type="evidence" value="ECO:0007669"/>
    <property type="project" value="TreeGrafter"/>
</dbReference>
<evidence type="ECO:0000256" key="1">
    <source>
        <dbReference type="ARBA" id="ARBA00007957"/>
    </source>
</evidence>
<protein>
    <submittedName>
        <fullName evidence="10">Transcriptional regulator, Fur family</fullName>
    </submittedName>
</protein>
<keyword evidence="9" id="KW-0408">Iron</keyword>
<proteinExistence type="inferred from homology"/>
<keyword evidence="7" id="KW-0804">Transcription</keyword>
<feature type="binding site" evidence="8">
    <location>
        <position position="147"/>
    </location>
    <ligand>
        <name>Zn(2+)</name>
        <dbReference type="ChEBI" id="CHEBI:29105"/>
    </ligand>
</feature>
<feature type="binding site" evidence="8">
    <location>
        <position position="144"/>
    </location>
    <ligand>
        <name>Zn(2+)</name>
        <dbReference type="ChEBI" id="CHEBI:29105"/>
    </ligand>
</feature>
<evidence type="ECO:0000256" key="7">
    <source>
        <dbReference type="ARBA" id="ARBA00023163"/>
    </source>
</evidence>
<dbReference type="GO" id="GO:0045892">
    <property type="term" value="P:negative regulation of DNA-templated transcription"/>
    <property type="evidence" value="ECO:0007669"/>
    <property type="project" value="TreeGrafter"/>
</dbReference>
<dbReference type="EMBL" id="CP002390">
    <property type="protein sequence ID" value="EFE29042.1"/>
    <property type="molecule type" value="Genomic_DNA"/>
</dbReference>
<dbReference type="GO" id="GO:0008270">
    <property type="term" value="F:zinc ion binding"/>
    <property type="evidence" value="ECO:0007669"/>
    <property type="project" value="TreeGrafter"/>
</dbReference>
<evidence type="ECO:0000256" key="6">
    <source>
        <dbReference type="ARBA" id="ARBA00023125"/>
    </source>
</evidence>
<dbReference type="GO" id="GO:1900376">
    <property type="term" value="P:regulation of secondary metabolite biosynthetic process"/>
    <property type="evidence" value="ECO:0007669"/>
    <property type="project" value="TreeGrafter"/>
</dbReference>
<keyword evidence="11" id="KW-1185">Reference proteome</keyword>
<dbReference type="Proteomes" id="UP000007468">
    <property type="component" value="Chromosome"/>
</dbReference>
<reference evidence="11" key="1">
    <citation type="submission" date="2010-12" db="EMBL/GenBank/DDBJ databases">
        <title>The genome sequence of Filifactor alocis strain ATCC 35896.</title>
        <authorList>
            <consortium name="The Broad Institute Genome Sequencing Platform"/>
            <person name="Ward D."/>
            <person name="Earl A."/>
            <person name="Feldgarden M."/>
            <person name="Young S.K."/>
            <person name="Gargeya S."/>
            <person name="Zeng Q."/>
            <person name="Alvarado L."/>
            <person name="Berlin A."/>
            <person name="Bochicchio J."/>
            <person name="Chapman S.B."/>
            <person name="Chen Z."/>
            <person name="Freedman E."/>
            <person name="Gellesch M."/>
            <person name="Goldberg J."/>
            <person name="Griggs A."/>
            <person name="Gujja S."/>
            <person name="Heilman E."/>
            <person name="Heiman D."/>
            <person name="Howarth C."/>
            <person name="Mehta T."/>
            <person name="Neiman D."/>
            <person name="Pearson M."/>
            <person name="Roberts A."/>
            <person name="Saif S."/>
            <person name="Shea T."/>
            <person name="Shenoy N."/>
            <person name="Sisk P."/>
            <person name="Stolte C."/>
            <person name="Sykes S."/>
            <person name="White J."/>
            <person name="Yandava C."/>
            <person name="Izard J."/>
            <person name="Blanton J.M."/>
            <person name="Baranova O.V."/>
            <person name="Tanner A.C."/>
            <person name="Dewhirst F.E."/>
            <person name="Haas B."/>
            <person name="Nusbaum C."/>
            <person name="Birren B."/>
        </authorList>
    </citation>
    <scope>NUCLEOTIDE SEQUENCE [LARGE SCALE GENOMIC DNA]</scope>
    <source>
        <strain evidence="11">ATCC 35896 / D40 B5</strain>
    </source>
</reference>
<sequence>MMVMNTDYMEDLKDKLKEEGLKLTPQRRSIVQVLIDSKGQHLSCEEIYDKVKESCPEIGLATVYRTLQMLDKIGFTNKLSLDDGCLRYEFNMAHEGHHHHHLICKQCGSITEVELDLLDPLENIIETSYNFQIDDHDVKFYGTCSKCL</sequence>
<keyword evidence="4 8" id="KW-0862">Zinc</keyword>
<accession>D6GQI9</accession>
<dbReference type="InterPro" id="IPR043135">
    <property type="entry name" value="Fur_C"/>
</dbReference>
<keyword evidence="5" id="KW-0805">Transcription regulation</keyword>
<feature type="binding site" evidence="8">
    <location>
        <position position="107"/>
    </location>
    <ligand>
        <name>Zn(2+)</name>
        <dbReference type="ChEBI" id="CHEBI:29105"/>
    </ligand>
</feature>
<keyword evidence="3 8" id="KW-0479">Metal-binding</keyword>
<dbReference type="KEGG" id="faa:HMPREF0389_00964"/>
<evidence type="ECO:0000313" key="10">
    <source>
        <dbReference type="EMBL" id="EFE29042.1"/>
    </source>
</evidence>
<dbReference type="STRING" id="546269.HMPREF0389_00964"/>
<keyword evidence="6" id="KW-0238">DNA-binding</keyword>
<evidence type="ECO:0000256" key="3">
    <source>
        <dbReference type="ARBA" id="ARBA00022723"/>
    </source>
</evidence>
<dbReference type="Gene3D" id="1.10.10.10">
    <property type="entry name" value="Winged helix-like DNA-binding domain superfamily/Winged helix DNA-binding domain"/>
    <property type="match status" value="1"/>
</dbReference>
<gene>
    <name evidence="10" type="ordered locus">HMPREF0389_00964</name>
</gene>
<evidence type="ECO:0000313" key="11">
    <source>
        <dbReference type="Proteomes" id="UP000007468"/>
    </source>
</evidence>
<comment type="similarity">
    <text evidence="1">Belongs to the Fur family.</text>
</comment>
<dbReference type="AlphaFoldDB" id="D6GQI9"/>
<dbReference type="CDD" id="cd07153">
    <property type="entry name" value="Fur_like"/>
    <property type="match status" value="1"/>
</dbReference>
<dbReference type="Pfam" id="PF01475">
    <property type="entry name" value="FUR"/>
    <property type="match status" value="1"/>
</dbReference>
<dbReference type="FunFam" id="1.10.10.10:FF:000051">
    <property type="entry name" value="Fur family transcriptional regulator"/>
    <property type="match status" value="1"/>
</dbReference>
<comment type="cofactor">
    <cofactor evidence="9">
        <name>Mn(2+)</name>
        <dbReference type="ChEBI" id="CHEBI:29035"/>
    </cofactor>
    <cofactor evidence="9">
        <name>Fe(2+)</name>
        <dbReference type="ChEBI" id="CHEBI:29033"/>
    </cofactor>
    <text evidence="9">Binds 1 Mn(2+) or Fe(2+) ion per subunit.</text>
</comment>